<keyword evidence="3" id="KW-0624">Polysaccharide degradation</keyword>
<evidence type="ECO:0000256" key="1">
    <source>
        <dbReference type="ARBA" id="ARBA00022737"/>
    </source>
</evidence>
<dbReference type="Gene3D" id="2.60.40.10">
    <property type="entry name" value="Immunoglobulins"/>
    <property type="match status" value="3"/>
</dbReference>
<dbReference type="SUPFAM" id="SSF101898">
    <property type="entry name" value="NHL repeat"/>
    <property type="match status" value="1"/>
</dbReference>
<evidence type="ECO:0000313" key="8">
    <source>
        <dbReference type="Proteomes" id="UP000662200"/>
    </source>
</evidence>
<evidence type="ECO:0000256" key="4">
    <source>
        <dbReference type="SAM" id="MobiDB-lite"/>
    </source>
</evidence>
<keyword evidence="5" id="KW-1133">Transmembrane helix</keyword>
<evidence type="ECO:0000259" key="6">
    <source>
        <dbReference type="PROSITE" id="PS50853"/>
    </source>
</evidence>
<dbReference type="InterPro" id="IPR003961">
    <property type="entry name" value="FN3_dom"/>
</dbReference>
<dbReference type="GO" id="GO:0016798">
    <property type="term" value="F:hydrolase activity, acting on glycosyl bonds"/>
    <property type="evidence" value="ECO:0007669"/>
    <property type="project" value="UniProtKB-KW"/>
</dbReference>
<organism evidence="7 8">
    <name type="scientific">Pilimelia terevasa</name>
    <dbReference type="NCBI Taxonomy" id="53372"/>
    <lineage>
        <taxon>Bacteria</taxon>
        <taxon>Bacillati</taxon>
        <taxon>Actinomycetota</taxon>
        <taxon>Actinomycetes</taxon>
        <taxon>Micromonosporales</taxon>
        <taxon>Micromonosporaceae</taxon>
        <taxon>Pilimelia</taxon>
    </lineage>
</organism>
<keyword evidence="2" id="KW-0378">Hydrolase</keyword>
<accession>A0A8J3FJT3</accession>
<keyword evidence="3" id="KW-0119">Carbohydrate metabolism</keyword>
<dbReference type="EMBL" id="BMQC01000023">
    <property type="protein sequence ID" value="GGK42615.1"/>
    <property type="molecule type" value="Genomic_DNA"/>
</dbReference>
<evidence type="ECO:0000256" key="3">
    <source>
        <dbReference type="ARBA" id="ARBA00023326"/>
    </source>
</evidence>
<evidence type="ECO:0000313" key="7">
    <source>
        <dbReference type="EMBL" id="GGK42615.1"/>
    </source>
</evidence>
<evidence type="ECO:0000256" key="5">
    <source>
        <dbReference type="SAM" id="Phobius"/>
    </source>
</evidence>
<keyword evidence="1" id="KW-0677">Repeat</keyword>
<evidence type="ECO:0000256" key="2">
    <source>
        <dbReference type="ARBA" id="ARBA00023295"/>
    </source>
</evidence>
<dbReference type="PANTHER" id="PTHR13817:SF151">
    <property type="entry name" value="TITIN"/>
    <property type="match status" value="1"/>
</dbReference>
<dbReference type="InterPro" id="IPR013783">
    <property type="entry name" value="Ig-like_fold"/>
</dbReference>
<dbReference type="SMART" id="SM00060">
    <property type="entry name" value="FN3"/>
    <property type="match status" value="4"/>
</dbReference>
<dbReference type="PANTHER" id="PTHR13817">
    <property type="entry name" value="TITIN"/>
    <property type="match status" value="1"/>
</dbReference>
<feature type="domain" description="Fibronectin type-III" evidence="6">
    <location>
        <begin position="412"/>
        <end position="501"/>
    </location>
</feature>
<proteinExistence type="predicted"/>
<comment type="caution">
    <text evidence="7">The sequence shown here is derived from an EMBL/GenBank/DDBJ whole genome shotgun (WGS) entry which is preliminary data.</text>
</comment>
<protein>
    <recommendedName>
        <fullName evidence="6">Fibronectin type-III domain-containing protein</fullName>
    </recommendedName>
</protein>
<feature type="domain" description="Fibronectin type-III" evidence="6">
    <location>
        <begin position="504"/>
        <end position="597"/>
    </location>
</feature>
<dbReference type="PROSITE" id="PS50853">
    <property type="entry name" value="FN3"/>
    <property type="match status" value="3"/>
</dbReference>
<keyword evidence="8" id="KW-1185">Reference proteome</keyword>
<dbReference type="CDD" id="cd00063">
    <property type="entry name" value="FN3"/>
    <property type="match status" value="3"/>
</dbReference>
<feature type="region of interest" description="Disordered" evidence="4">
    <location>
        <begin position="389"/>
        <end position="419"/>
    </location>
</feature>
<dbReference type="InterPro" id="IPR036116">
    <property type="entry name" value="FN3_sf"/>
</dbReference>
<reference evidence="7" key="2">
    <citation type="submission" date="2020-09" db="EMBL/GenBank/DDBJ databases">
        <authorList>
            <person name="Sun Q."/>
            <person name="Ohkuma M."/>
        </authorList>
    </citation>
    <scope>NUCLEOTIDE SEQUENCE</scope>
    <source>
        <strain evidence="7">JCM 3091</strain>
    </source>
</reference>
<feature type="compositionally biased region" description="Pro residues" evidence="4">
    <location>
        <begin position="397"/>
        <end position="416"/>
    </location>
</feature>
<name>A0A8J3FJT3_9ACTN</name>
<feature type="domain" description="Fibronectin type-III" evidence="6">
    <location>
        <begin position="598"/>
        <end position="685"/>
    </location>
</feature>
<keyword evidence="2" id="KW-0326">Glycosidase</keyword>
<keyword evidence="5" id="KW-0472">Membrane</keyword>
<dbReference type="GO" id="GO:0000272">
    <property type="term" value="P:polysaccharide catabolic process"/>
    <property type="evidence" value="ECO:0007669"/>
    <property type="project" value="UniProtKB-KW"/>
</dbReference>
<dbReference type="Pfam" id="PF00041">
    <property type="entry name" value="fn3"/>
    <property type="match status" value="2"/>
</dbReference>
<dbReference type="AlphaFoldDB" id="A0A8J3FJT3"/>
<sequence length="871" mass="90183">MGIAHTALRTRVAPAATRYARRVRAWRPRSRGGLVTAVTAASAVVAMGATLLGLSAADNAVANYDASSWLWSTVKGEVARVNGVTARIDTRLDVRGSAQHAVQVTQTDRLLLLRDRSTGLVSALDLATLRATATTPTSAGLGVTVALHGESAFIVDTVQGLVRQLDPRTLQGVGEPVRFPPGITGGVFDGRGRLWVGVPTEGTVAALTAGDPARAGAGPATVRTVPVADAQHDLAVAALDDGAAVLDRTDGTLTSLRGERTAKARLDLAGPGLLPGRVVGDQIPVTVPDQRQVVVVGVGGGTRTLTVPGTGALAQPAVAWAGRFYCADGAGGVRVLDGAGGAAETIRLPAGSGPLELEVRENRLFINAPASAAAHVVDDRHAVRPVDKYADGVLGGDPPPDPPPPPKPRIGPPGAPPGVLATAGRAQARISWRGAAENGSPIVRYVVVGAGRQLTVGARQRQVVVPGLTNGETYRFSVHAVNGRGAGPATRSNPVVPTADVPAAPTAVTARARPDGTVQVSWPRADGLGRRILRYQVTAATDGASSVVGTSRSTSLAVRDLEYGRAYAFTVVAVNDRGAGSVPSPVSESVTPFTRPGPPAGLQVVTAADKAGTVRVSWQAAADNGRPVRSYAVVANGRRTAAPQPGTVDIGGFGTGQAVTVKVSAVNDAGEGAAATARARTVPRPSVTALKSTAGYSTLAVPLRAADAARCEISLNGGRRTRFDCKGDTVRELTPDTVYRYVVYAVNAAGEAADKGEARTKRLDGRVACDDRNGPDRGYCNRGIGVYSGARQQGSEGVGTARAGQTYRAFCRRRGSDGDQSDGAVLDATKYNRNKRSDMWVQITFEDKQRYIPFIWLNLTNGDKINDLPNC</sequence>
<dbReference type="SUPFAM" id="SSF49265">
    <property type="entry name" value="Fibronectin type III"/>
    <property type="match status" value="2"/>
</dbReference>
<feature type="transmembrane region" description="Helical" evidence="5">
    <location>
        <begin position="32"/>
        <end position="54"/>
    </location>
</feature>
<gene>
    <name evidence="7" type="ORF">GCM10010124_39330</name>
</gene>
<dbReference type="Proteomes" id="UP000662200">
    <property type="component" value="Unassembled WGS sequence"/>
</dbReference>
<dbReference type="InterPro" id="IPR050964">
    <property type="entry name" value="Striated_Muscle_Regulatory"/>
</dbReference>
<keyword evidence="5" id="KW-0812">Transmembrane</keyword>
<reference evidence="7" key="1">
    <citation type="journal article" date="2014" name="Int. J. Syst. Evol. Microbiol.">
        <title>Complete genome sequence of Corynebacterium casei LMG S-19264T (=DSM 44701T), isolated from a smear-ripened cheese.</title>
        <authorList>
            <consortium name="US DOE Joint Genome Institute (JGI-PGF)"/>
            <person name="Walter F."/>
            <person name="Albersmeier A."/>
            <person name="Kalinowski J."/>
            <person name="Ruckert C."/>
        </authorList>
    </citation>
    <scope>NUCLEOTIDE SEQUENCE</scope>
    <source>
        <strain evidence="7">JCM 3091</strain>
    </source>
</reference>